<comment type="caution">
    <text evidence="3">The sequence shown here is derived from an EMBL/GenBank/DDBJ whole genome shotgun (WGS) entry which is preliminary data.</text>
</comment>
<dbReference type="PROSITE" id="PS50927">
    <property type="entry name" value="BULB_LECTIN"/>
    <property type="match status" value="2"/>
</dbReference>
<evidence type="ECO:0000313" key="4">
    <source>
        <dbReference type="Proteomes" id="UP001179952"/>
    </source>
</evidence>
<dbReference type="GO" id="GO:0051707">
    <property type="term" value="P:response to other organism"/>
    <property type="evidence" value="ECO:0007669"/>
    <property type="project" value="UniProtKB-ARBA"/>
</dbReference>
<dbReference type="EMBL" id="JAUJYN010000005">
    <property type="protein sequence ID" value="KAK1271186.1"/>
    <property type="molecule type" value="Genomic_DNA"/>
</dbReference>
<dbReference type="SUPFAM" id="SSF51110">
    <property type="entry name" value="alpha-D-mannose-specific plant lectins"/>
    <property type="match status" value="2"/>
</dbReference>
<protein>
    <submittedName>
        <fullName evidence="3">Curculin-1</fullName>
    </submittedName>
</protein>
<evidence type="ECO:0000256" key="1">
    <source>
        <dbReference type="SAM" id="SignalP"/>
    </source>
</evidence>
<feature type="chain" id="PRO_5043787724" evidence="1">
    <location>
        <begin position="27"/>
        <end position="266"/>
    </location>
</feature>
<accession>A0AAV9B4E8</accession>
<reference evidence="3" key="2">
    <citation type="submission" date="2023-06" db="EMBL/GenBank/DDBJ databases">
        <authorList>
            <person name="Ma L."/>
            <person name="Liu K.-W."/>
            <person name="Li Z."/>
            <person name="Hsiao Y.-Y."/>
            <person name="Qi Y."/>
            <person name="Fu T."/>
            <person name="Tang G."/>
            <person name="Zhang D."/>
            <person name="Sun W.-H."/>
            <person name="Liu D.-K."/>
            <person name="Li Y."/>
            <person name="Chen G.-Z."/>
            <person name="Liu X.-D."/>
            <person name="Liao X.-Y."/>
            <person name="Jiang Y.-T."/>
            <person name="Yu X."/>
            <person name="Hao Y."/>
            <person name="Huang J."/>
            <person name="Zhao X.-W."/>
            <person name="Ke S."/>
            <person name="Chen Y.-Y."/>
            <person name="Wu W.-L."/>
            <person name="Hsu J.-L."/>
            <person name="Lin Y.-F."/>
            <person name="Huang M.-D."/>
            <person name="Li C.-Y."/>
            <person name="Huang L."/>
            <person name="Wang Z.-W."/>
            <person name="Zhao X."/>
            <person name="Zhong W.-Y."/>
            <person name="Peng D.-H."/>
            <person name="Ahmad S."/>
            <person name="Lan S."/>
            <person name="Zhang J.-S."/>
            <person name="Tsai W.-C."/>
            <person name="Van De Peer Y."/>
            <person name="Liu Z.-J."/>
        </authorList>
    </citation>
    <scope>NUCLEOTIDE SEQUENCE</scope>
    <source>
        <strain evidence="3">SCP</strain>
        <tissue evidence="3">Leaves</tissue>
    </source>
</reference>
<dbReference type="Gene3D" id="2.90.10.10">
    <property type="entry name" value="Bulb-type lectin domain"/>
    <property type="match status" value="2"/>
</dbReference>
<keyword evidence="1" id="KW-0732">Signal</keyword>
<dbReference type="SMART" id="SM00108">
    <property type="entry name" value="B_lectin"/>
    <property type="match status" value="2"/>
</dbReference>
<proteinExistence type="predicted"/>
<feature type="domain" description="Bulb-type lectin" evidence="2">
    <location>
        <begin position="27"/>
        <end position="135"/>
    </location>
</feature>
<feature type="signal peptide" evidence="1">
    <location>
        <begin position="1"/>
        <end position="26"/>
    </location>
</feature>
<dbReference type="CDD" id="cd00028">
    <property type="entry name" value="B_lectin"/>
    <property type="match status" value="1"/>
</dbReference>
<keyword evidence="4" id="KW-1185">Reference proteome</keyword>
<gene>
    <name evidence="3" type="ORF">QJS04_geneDACA007704</name>
</gene>
<evidence type="ECO:0000259" key="2">
    <source>
        <dbReference type="PROSITE" id="PS50927"/>
    </source>
</evidence>
<dbReference type="AlphaFoldDB" id="A0AAV9B4E8"/>
<name>A0AAV9B4E8_ACOGR</name>
<organism evidence="3 4">
    <name type="scientific">Acorus gramineus</name>
    <name type="common">Dwarf sweet flag</name>
    <dbReference type="NCBI Taxonomy" id="55184"/>
    <lineage>
        <taxon>Eukaryota</taxon>
        <taxon>Viridiplantae</taxon>
        <taxon>Streptophyta</taxon>
        <taxon>Embryophyta</taxon>
        <taxon>Tracheophyta</taxon>
        <taxon>Spermatophyta</taxon>
        <taxon>Magnoliopsida</taxon>
        <taxon>Liliopsida</taxon>
        <taxon>Acoraceae</taxon>
        <taxon>Acorus</taxon>
    </lineage>
</organism>
<reference evidence="3" key="1">
    <citation type="journal article" date="2023" name="Nat. Commun.">
        <title>Diploid and tetraploid genomes of Acorus and the evolution of monocots.</title>
        <authorList>
            <person name="Ma L."/>
            <person name="Liu K.W."/>
            <person name="Li Z."/>
            <person name="Hsiao Y.Y."/>
            <person name="Qi Y."/>
            <person name="Fu T."/>
            <person name="Tang G.D."/>
            <person name="Zhang D."/>
            <person name="Sun W.H."/>
            <person name="Liu D.K."/>
            <person name="Li Y."/>
            <person name="Chen G.Z."/>
            <person name="Liu X.D."/>
            <person name="Liao X.Y."/>
            <person name="Jiang Y.T."/>
            <person name="Yu X."/>
            <person name="Hao Y."/>
            <person name="Huang J."/>
            <person name="Zhao X.W."/>
            <person name="Ke S."/>
            <person name="Chen Y.Y."/>
            <person name="Wu W.L."/>
            <person name="Hsu J.L."/>
            <person name="Lin Y.F."/>
            <person name="Huang M.D."/>
            <person name="Li C.Y."/>
            <person name="Huang L."/>
            <person name="Wang Z.W."/>
            <person name="Zhao X."/>
            <person name="Zhong W.Y."/>
            <person name="Peng D.H."/>
            <person name="Ahmad S."/>
            <person name="Lan S."/>
            <person name="Zhang J.S."/>
            <person name="Tsai W.C."/>
            <person name="Van de Peer Y."/>
            <person name="Liu Z.J."/>
        </authorList>
    </citation>
    <scope>NUCLEOTIDE SEQUENCE</scope>
    <source>
        <strain evidence="3">SCP</strain>
    </source>
</reference>
<dbReference type="InterPro" id="IPR001480">
    <property type="entry name" value="Bulb-type_lectin_dom"/>
</dbReference>
<evidence type="ECO:0000313" key="3">
    <source>
        <dbReference type="EMBL" id="KAK1271186.1"/>
    </source>
</evidence>
<sequence length="266" mass="29462">MAKPQSLALLILPALLLSLFSPPCLAKNILYRDETLYAGYSLTQNNNRLTMQPDCNLVLFNDGHNVWSSNTSNVARACHATLESDGRLVIISENDQTLIWETKGGAVNRDYVLVVDDHDVVIYGPKMWETDGIAVPKPAYDSTPNNILGTDGVLHSETSLTYADYHLIMQNDCNLVLYDKGVPVWHTNTAGKGYKGCHLKMQSDGDLVVYRSDGNNRLWSSKTAEAGKNRYTLVLQPNRNLVIYGPGLWGTDTQGKNTDIEMVTVV</sequence>
<dbReference type="InterPro" id="IPR036426">
    <property type="entry name" value="Bulb-type_lectin_dom_sf"/>
</dbReference>
<dbReference type="Proteomes" id="UP001179952">
    <property type="component" value="Unassembled WGS sequence"/>
</dbReference>
<feature type="domain" description="Bulb-type lectin" evidence="2">
    <location>
        <begin position="145"/>
        <end position="256"/>
    </location>
</feature>